<dbReference type="Gene3D" id="3.30.70.20">
    <property type="match status" value="2"/>
</dbReference>
<evidence type="ECO:0000256" key="2">
    <source>
        <dbReference type="ARBA" id="ARBA00022630"/>
    </source>
</evidence>
<keyword evidence="2 5" id="KW-0285">Flavoprotein</keyword>
<keyword evidence="5" id="KW-0813">Transport</keyword>
<dbReference type="GO" id="GO:0046872">
    <property type="term" value="F:metal ion binding"/>
    <property type="evidence" value="ECO:0007669"/>
    <property type="project" value="UniProtKB-KW"/>
</dbReference>
<dbReference type="Gene3D" id="3.30.9.90">
    <property type="match status" value="1"/>
</dbReference>
<evidence type="ECO:0000259" key="6">
    <source>
        <dbReference type="PROSITE" id="PS51379"/>
    </source>
</evidence>
<dbReference type="GO" id="GO:0051539">
    <property type="term" value="F:4 iron, 4 sulfur cluster binding"/>
    <property type="evidence" value="ECO:0007669"/>
    <property type="project" value="UniProtKB-UniRule"/>
</dbReference>
<evidence type="ECO:0000256" key="5">
    <source>
        <dbReference type="RuleBase" id="RU366068"/>
    </source>
</evidence>
<comment type="cofactor">
    <cofactor evidence="1 5">
        <name>FAD</name>
        <dbReference type="ChEBI" id="CHEBI:57692"/>
    </cofactor>
</comment>
<dbReference type="Pfam" id="PF12837">
    <property type="entry name" value="Fer4_6"/>
    <property type="match status" value="1"/>
</dbReference>
<reference evidence="7" key="1">
    <citation type="submission" date="2020-04" db="EMBL/GenBank/DDBJ databases">
        <authorList>
            <person name="Zhang T."/>
        </authorList>
    </citation>
    <scope>NUCLEOTIDE SEQUENCE</scope>
    <source>
        <strain evidence="7">HKST-UBA02</strain>
    </source>
</reference>
<proteinExistence type="predicted"/>
<keyword evidence="5" id="KW-0479">Metal-binding</keyword>
<evidence type="ECO:0000313" key="7">
    <source>
        <dbReference type="EMBL" id="MCA9757703.1"/>
    </source>
</evidence>
<name>A0A956SGS9_UNCEI</name>
<evidence type="ECO:0000256" key="1">
    <source>
        <dbReference type="ARBA" id="ARBA00001974"/>
    </source>
</evidence>
<organism evidence="7 8">
    <name type="scientific">Eiseniibacteriota bacterium</name>
    <dbReference type="NCBI Taxonomy" id="2212470"/>
    <lineage>
        <taxon>Bacteria</taxon>
        <taxon>Candidatus Eiseniibacteriota</taxon>
    </lineage>
</organism>
<dbReference type="AlphaFoldDB" id="A0A956SGS9"/>
<keyword evidence="5" id="KW-0830">Ubiquinone</keyword>
<dbReference type="SUPFAM" id="SSF54862">
    <property type="entry name" value="4Fe-4S ferredoxins"/>
    <property type="match status" value="1"/>
</dbReference>
<dbReference type="PROSITE" id="PS51379">
    <property type="entry name" value="4FE4S_FER_2"/>
    <property type="match status" value="2"/>
</dbReference>
<keyword evidence="5" id="KW-0411">Iron-sulfur</keyword>
<keyword evidence="3 5" id="KW-0274">FAD</keyword>
<dbReference type="InterPro" id="IPR036188">
    <property type="entry name" value="FAD/NAD-bd_sf"/>
</dbReference>
<gene>
    <name evidence="7" type="ORF">KDA27_18020</name>
</gene>
<dbReference type="GO" id="GO:0004174">
    <property type="term" value="F:electron-transferring-flavoprotein dehydrogenase activity"/>
    <property type="evidence" value="ECO:0007669"/>
    <property type="project" value="UniProtKB-UniRule"/>
</dbReference>
<keyword evidence="5" id="KW-0408">Iron</keyword>
<sequence>MDVDIVCVGFGPATGGFLTTLSRAIAGSESEAPLMSRVMPGMPLQVLCYERADDIGFGVSGVVTRGRGIKKSFPELDVSQIPMATPVAKEKLLYLLDPHGASRRPAALEGIDAMIRAVRSGSQTQDSSIEVPYVPDFLAKHDGFLLSIGQFNQWVGTELMGSGLVQVWPGMPVSAPLIEDDRVVGIRLVDQGTESDGTPGPGFMPGMNVHAALTVVGDGPVGPIGRQLDEHFGFPEGHHQNDWAVGMKMVVDLPTHCPLAPGTVLHTIGYPEPEIFGFLYVHPGHVASLGIFVPTWFDSPVRTSYAYLQHWMKHPRIWKYLEGGSLRSWGAKTLQESGRRGEPHLVGDGYARIGEGSGSTNVLTGSGVDEAWTTGVLLAEGVIELWRAEQPFTRQNLEAAYVTRRRNSWLEAEAKESEKSRDGFQKGFLTGLLGMGLTGLTHGKLHVGPDPVPPRDRIPTLEEYYEGRIPPSQIEAIRQECKSKGEPLHTALMEAAGWPEVEYDGELLMSHQDALLRGGKVQAPPGYADHVVFVYPSLCESCDNQLCIEVCSGQAITPGESGVPQFDREKCIHCGACIWSCAVPREPGAHAGNIEFRAGAGGLHSGEN</sequence>
<feature type="domain" description="4Fe-4S ferredoxin-type" evidence="6">
    <location>
        <begin position="562"/>
        <end position="581"/>
    </location>
</feature>
<dbReference type="EMBL" id="JAGQHS010000114">
    <property type="protein sequence ID" value="MCA9757703.1"/>
    <property type="molecule type" value="Genomic_DNA"/>
</dbReference>
<feature type="domain" description="4Fe-4S ferredoxin-type" evidence="6">
    <location>
        <begin position="530"/>
        <end position="561"/>
    </location>
</feature>
<dbReference type="SUPFAM" id="SSF51905">
    <property type="entry name" value="FAD/NAD(P)-binding domain"/>
    <property type="match status" value="1"/>
</dbReference>
<evidence type="ECO:0000256" key="3">
    <source>
        <dbReference type="ARBA" id="ARBA00022827"/>
    </source>
</evidence>
<comment type="function">
    <text evidence="5">Accepts electrons from ETF and reduces ubiquinone.</text>
</comment>
<dbReference type="InterPro" id="IPR040156">
    <property type="entry name" value="ETF-QO"/>
</dbReference>
<evidence type="ECO:0000256" key="4">
    <source>
        <dbReference type="ARBA" id="ARBA00023002"/>
    </source>
</evidence>
<dbReference type="Pfam" id="PF21162">
    <property type="entry name" value="ETFQO_UQ-bd"/>
    <property type="match status" value="1"/>
</dbReference>
<accession>A0A956SGS9</accession>
<comment type="catalytic activity">
    <reaction evidence="5">
        <text>a ubiquinone + reduced [electron-transfer flavoprotein] = a ubiquinol + oxidized [electron-transfer flavoprotein] + H(+)</text>
        <dbReference type="Rhea" id="RHEA:24052"/>
        <dbReference type="Rhea" id="RHEA-COMP:9565"/>
        <dbReference type="Rhea" id="RHEA-COMP:9566"/>
        <dbReference type="Rhea" id="RHEA-COMP:10685"/>
        <dbReference type="Rhea" id="RHEA-COMP:10686"/>
        <dbReference type="ChEBI" id="CHEBI:15378"/>
        <dbReference type="ChEBI" id="CHEBI:16389"/>
        <dbReference type="ChEBI" id="CHEBI:17976"/>
        <dbReference type="ChEBI" id="CHEBI:57692"/>
        <dbReference type="ChEBI" id="CHEBI:58307"/>
        <dbReference type="EC" id="1.5.5.1"/>
    </reaction>
</comment>
<comment type="cofactor">
    <cofactor evidence="5">
        <name>[4Fe-4S] cluster</name>
        <dbReference type="ChEBI" id="CHEBI:49883"/>
    </cofactor>
    <text evidence="5">Binds 1 [4Fe-4S] cluster.</text>
</comment>
<dbReference type="InterPro" id="IPR049398">
    <property type="entry name" value="ETF-QO/FixC_UQ-bd"/>
</dbReference>
<dbReference type="Gene3D" id="3.50.50.60">
    <property type="entry name" value="FAD/NAD(P)-binding domain"/>
    <property type="match status" value="1"/>
</dbReference>
<dbReference type="Proteomes" id="UP000739538">
    <property type="component" value="Unassembled WGS sequence"/>
</dbReference>
<dbReference type="PANTHER" id="PTHR10617:SF107">
    <property type="entry name" value="ELECTRON TRANSFER FLAVOPROTEIN-UBIQUINONE OXIDOREDUCTASE, MITOCHONDRIAL"/>
    <property type="match status" value="1"/>
</dbReference>
<protein>
    <recommendedName>
        <fullName evidence="5">Electron transfer flavoprotein-ubiquinone oxidoreductase</fullName>
        <shortName evidence="5">ETF-QO</shortName>
        <ecNumber evidence="5">1.5.5.1</ecNumber>
    </recommendedName>
</protein>
<dbReference type="SUPFAM" id="SSF54373">
    <property type="entry name" value="FAD-linked reductases, C-terminal domain"/>
    <property type="match status" value="1"/>
</dbReference>
<comment type="caution">
    <text evidence="7">The sequence shown here is derived from an EMBL/GenBank/DDBJ whole genome shotgun (WGS) entry which is preliminary data.</text>
</comment>
<dbReference type="EC" id="1.5.5.1" evidence="5"/>
<keyword evidence="5" id="KW-0249">Electron transport</keyword>
<evidence type="ECO:0000313" key="8">
    <source>
        <dbReference type="Proteomes" id="UP000739538"/>
    </source>
</evidence>
<dbReference type="InterPro" id="IPR017896">
    <property type="entry name" value="4Fe4S_Fe-S-bd"/>
</dbReference>
<reference evidence="7" key="2">
    <citation type="journal article" date="2021" name="Microbiome">
        <title>Successional dynamics and alternative stable states in a saline activated sludge microbial community over 9 years.</title>
        <authorList>
            <person name="Wang Y."/>
            <person name="Ye J."/>
            <person name="Ju F."/>
            <person name="Liu L."/>
            <person name="Boyd J.A."/>
            <person name="Deng Y."/>
            <person name="Parks D.H."/>
            <person name="Jiang X."/>
            <person name="Yin X."/>
            <person name="Woodcroft B.J."/>
            <person name="Tyson G.W."/>
            <person name="Hugenholtz P."/>
            <person name="Polz M.F."/>
            <person name="Zhang T."/>
        </authorList>
    </citation>
    <scope>NUCLEOTIDE SEQUENCE</scope>
    <source>
        <strain evidence="7">HKST-UBA02</strain>
    </source>
</reference>
<keyword evidence="4 5" id="KW-0560">Oxidoreductase</keyword>
<dbReference type="PANTHER" id="PTHR10617">
    <property type="entry name" value="ELECTRON TRANSFER FLAVOPROTEIN-UBIQUINONE OXIDOREDUCTASE"/>
    <property type="match status" value="1"/>
</dbReference>